<dbReference type="KEGG" id="cput:CONPUDRAFT_90076"/>
<keyword evidence="2" id="KW-1185">Reference proteome</keyword>
<accession>A0A5M3MPB1</accession>
<evidence type="ECO:0000313" key="1">
    <source>
        <dbReference type="EMBL" id="EIW81012.1"/>
    </source>
</evidence>
<proteinExistence type="predicted"/>
<sequence>MADLFTEGLFPPYGPVPAMPPHMCEGPCIYGHILTQDNVDIYRKQRNVVDESDYNDPDSVASAAYNKFAFMGCTKTVYVDDGSLAECLVYVLYYHKGKVADLRLPGPLKEEVEKSLGIQGQEPRWYRHHQKTNAERRAELLAQYKTNVSTPADNTAVAQVSHANV</sequence>
<gene>
    <name evidence="1" type="ORF">CONPUDRAFT_90076</name>
</gene>
<reference evidence="2" key="1">
    <citation type="journal article" date="2012" name="Science">
        <title>The Paleozoic origin of enzymatic lignin decomposition reconstructed from 31 fungal genomes.</title>
        <authorList>
            <person name="Floudas D."/>
            <person name="Binder M."/>
            <person name="Riley R."/>
            <person name="Barry K."/>
            <person name="Blanchette R.A."/>
            <person name="Henrissat B."/>
            <person name="Martinez A.T."/>
            <person name="Otillar R."/>
            <person name="Spatafora J.W."/>
            <person name="Yadav J.S."/>
            <person name="Aerts A."/>
            <person name="Benoit I."/>
            <person name="Boyd A."/>
            <person name="Carlson A."/>
            <person name="Copeland A."/>
            <person name="Coutinho P.M."/>
            <person name="de Vries R.P."/>
            <person name="Ferreira P."/>
            <person name="Findley K."/>
            <person name="Foster B."/>
            <person name="Gaskell J."/>
            <person name="Glotzer D."/>
            <person name="Gorecki P."/>
            <person name="Heitman J."/>
            <person name="Hesse C."/>
            <person name="Hori C."/>
            <person name="Igarashi K."/>
            <person name="Jurgens J.A."/>
            <person name="Kallen N."/>
            <person name="Kersten P."/>
            <person name="Kohler A."/>
            <person name="Kuees U."/>
            <person name="Kumar T.K.A."/>
            <person name="Kuo A."/>
            <person name="LaButti K."/>
            <person name="Larrondo L.F."/>
            <person name="Lindquist E."/>
            <person name="Ling A."/>
            <person name="Lombard V."/>
            <person name="Lucas S."/>
            <person name="Lundell T."/>
            <person name="Martin R."/>
            <person name="McLaughlin D.J."/>
            <person name="Morgenstern I."/>
            <person name="Morin E."/>
            <person name="Murat C."/>
            <person name="Nagy L.G."/>
            <person name="Nolan M."/>
            <person name="Ohm R.A."/>
            <person name="Patyshakuliyeva A."/>
            <person name="Rokas A."/>
            <person name="Ruiz-Duenas F.J."/>
            <person name="Sabat G."/>
            <person name="Salamov A."/>
            <person name="Samejima M."/>
            <person name="Schmutz J."/>
            <person name="Slot J.C."/>
            <person name="St John F."/>
            <person name="Stenlid J."/>
            <person name="Sun H."/>
            <person name="Sun S."/>
            <person name="Syed K."/>
            <person name="Tsang A."/>
            <person name="Wiebenga A."/>
            <person name="Young D."/>
            <person name="Pisabarro A."/>
            <person name="Eastwood D.C."/>
            <person name="Martin F."/>
            <person name="Cullen D."/>
            <person name="Grigoriev I.V."/>
            <person name="Hibbett D.S."/>
        </authorList>
    </citation>
    <scope>NUCLEOTIDE SEQUENCE [LARGE SCALE GENOMIC DNA]</scope>
    <source>
        <strain evidence="2">RWD-64-598 SS2</strain>
    </source>
</reference>
<dbReference type="EMBL" id="JH711578">
    <property type="protein sequence ID" value="EIW81012.1"/>
    <property type="molecule type" value="Genomic_DNA"/>
</dbReference>
<protein>
    <submittedName>
        <fullName evidence="1">Uncharacterized protein</fullName>
    </submittedName>
</protein>
<dbReference type="GeneID" id="19211370"/>
<dbReference type="RefSeq" id="XP_007768450.1">
    <property type="nucleotide sequence ID" value="XM_007770260.1"/>
</dbReference>
<dbReference type="OrthoDB" id="10647570at2759"/>
<comment type="caution">
    <text evidence="1">The sequence shown here is derived from an EMBL/GenBank/DDBJ whole genome shotgun (WGS) entry which is preliminary data.</text>
</comment>
<evidence type="ECO:0000313" key="2">
    <source>
        <dbReference type="Proteomes" id="UP000053558"/>
    </source>
</evidence>
<dbReference type="Proteomes" id="UP000053558">
    <property type="component" value="Unassembled WGS sequence"/>
</dbReference>
<organism evidence="1 2">
    <name type="scientific">Coniophora puteana (strain RWD-64-598)</name>
    <name type="common">Brown rot fungus</name>
    <dbReference type="NCBI Taxonomy" id="741705"/>
    <lineage>
        <taxon>Eukaryota</taxon>
        <taxon>Fungi</taxon>
        <taxon>Dikarya</taxon>
        <taxon>Basidiomycota</taxon>
        <taxon>Agaricomycotina</taxon>
        <taxon>Agaricomycetes</taxon>
        <taxon>Agaricomycetidae</taxon>
        <taxon>Boletales</taxon>
        <taxon>Coniophorineae</taxon>
        <taxon>Coniophoraceae</taxon>
        <taxon>Coniophora</taxon>
    </lineage>
</organism>
<dbReference type="AlphaFoldDB" id="A0A5M3MPB1"/>
<name>A0A5M3MPB1_CONPW</name>